<evidence type="ECO:0000313" key="2">
    <source>
        <dbReference type="EMBL" id="PWJ55524.1"/>
    </source>
</evidence>
<proteinExistence type="predicted"/>
<keyword evidence="3" id="KW-1185">Reference proteome</keyword>
<dbReference type="Proteomes" id="UP000245469">
    <property type="component" value="Unassembled WGS sequence"/>
</dbReference>
<dbReference type="EMBL" id="QGDQ01000003">
    <property type="protein sequence ID" value="PWJ55524.1"/>
    <property type="molecule type" value="Genomic_DNA"/>
</dbReference>
<feature type="region of interest" description="Disordered" evidence="1">
    <location>
        <begin position="45"/>
        <end position="92"/>
    </location>
</feature>
<name>A0A316AF50_9ACTN</name>
<sequence>MGVWGVRMVDGVPHIRPPRAVDPLQRWVINPRRALQEQTARQLTLAMPASGGGPGARSGPGGFAQPHDRVEPDDPPEVDCPDIPSRHGTCQC</sequence>
<evidence type="ECO:0000256" key="1">
    <source>
        <dbReference type="SAM" id="MobiDB-lite"/>
    </source>
</evidence>
<comment type="caution">
    <text evidence="2">The sequence shown here is derived from an EMBL/GenBank/DDBJ whole genome shotgun (WGS) entry which is preliminary data.</text>
</comment>
<feature type="compositionally biased region" description="Gly residues" evidence="1">
    <location>
        <begin position="50"/>
        <end position="62"/>
    </location>
</feature>
<evidence type="ECO:0000313" key="3">
    <source>
        <dbReference type="Proteomes" id="UP000245469"/>
    </source>
</evidence>
<dbReference type="AlphaFoldDB" id="A0A316AF50"/>
<gene>
    <name evidence="2" type="ORF">BXY45_103199</name>
</gene>
<organism evidence="2 3">
    <name type="scientific">Quadrisphaera granulorum</name>
    <dbReference type="NCBI Taxonomy" id="317664"/>
    <lineage>
        <taxon>Bacteria</taxon>
        <taxon>Bacillati</taxon>
        <taxon>Actinomycetota</taxon>
        <taxon>Actinomycetes</taxon>
        <taxon>Kineosporiales</taxon>
        <taxon>Kineosporiaceae</taxon>
        <taxon>Quadrisphaera</taxon>
    </lineage>
</organism>
<protein>
    <submittedName>
        <fullName evidence="2">Uncharacterized protein</fullName>
    </submittedName>
</protein>
<reference evidence="2 3" key="1">
    <citation type="submission" date="2018-03" db="EMBL/GenBank/DDBJ databases">
        <title>Genomic Encyclopedia of Archaeal and Bacterial Type Strains, Phase II (KMG-II): from individual species to whole genera.</title>
        <authorList>
            <person name="Goeker M."/>
        </authorList>
    </citation>
    <scope>NUCLEOTIDE SEQUENCE [LARGE SCALE GENOMIC DNA]</scope>
    <source>
        <strain evidence="2 3">DSM 44889</strain>
    </source>
</reference>
<accession>A0A316AF50</accession>